<proteinExistence type="predicted"/>
<gene>
    <name evidence="2" type="ORF">IWQ62_004871</name>
</gene>
<reference evidence="2" key="1">
    <citation type="submission" date="2022-07" db="EMBL/GenBank/DDBJ databases">
        <title>Phylogenomic reconstructions and comparative analyses of Kickxellomycotina fungi.</title>
        <authorList>
            <person name="Reynolds N.K."/>
            <person name="Stajich J.E."/>
            <person name="Barry K."/>
            <person name="Grigoriev I.V."/>
            <person name="Crous P."/>
            <person name="Smith M.E."/>
        </authorList>
    </citation>
    <scope>NUCLEOTIDE SEQUENCE</scope>
    <source>
        <strain evidence="2">RSA 1196</strain>
    </source>
</reference>
<dbReference type="Proteomes" id="UP001150925">
    <property type="component" value="Unassembled WGS sequence"/>
</dbReference>
<accession>A0A9W8AKT3</accession>
<feature type="compositionally biased region" description="Low complexity" evidence="1">
    <location>
        <begin position="168"/>
        <end position="179"/>
    </location>
</feature>
<evidence type="ECO:0000256" key="1">
    <source>
        <dbReference type="SAM" id="MobiDB-lite"/>
    </source>
</evidence>
<evidence type="ECO:0000313" key="3">
    <source>
        <dbReference type="Proteomes" id="UP001150925"/>
    </source>
</evidence>
<protein>
    <submittedName>
        <fullName evidence="2">Uncharacterized protein</fullName>
    </submittedName>
</protein>
<comment type="caution">
    <text evidence="2">The sequence shown here is derived from an EMBL/GenBank/DDBJ whole genome shotgun (WGS) entry which is preliminary data.</text>
</comment>
<feature type="region of interest" description="Disordered" evidence="1">
    <location>
        <begin position="311"/>
        <end position="338"/>
    </location>
</feature>
<feature type="compositionally biased region" description="Low complexity" evidence="1">
    <location>
        <begin position="311"/>
        <end position="320"/>
    </location>
</feature>
<organism evidence="2 3">
    <name type="scientific">Dispira parvispora</name>
    <dbReference type="NCBI Taxonomy" id="1520584"/>
    <lineage>
        <taxon>Eukaryota</taxon>
        <taxon>Fungi</taxon>
        <taxon>Fungi incertae sedis</taxon>
        <taxon>Zoopagomycota</taxon>
        <taxon>Kickxellomycotina</taxon>
        <taxon>Dimargaritomycetes</taxon>
        <taxon>Dimargaritales</taxon>
        <taxon>Dimargaritaceae</taxon>
        <taxon>Dispira</taxon>
    </lineage>
</organism>
<dbReference type="AlphaFoldDB" id="A0A9W8AKT3"/>
<feature type="region of interest" description="Disordered" evidence="1">
    <location>
        <begin position="154"/>
        <end position="237"/>
    </location>
</feature>
<name>A0A9W8AKT3_9FUNG</name>
<feature type="compositionally biased region" description="Basic residues" evidence="1">
    <location>
        <begin position="195"/>
        <end position="212"/>
    </location>
</feature>
<dbReference type="EMBL" id="JANBPY010001769">
    <property type="protein sequence ID" value="KAJ1958606.1"/>
    <property type="molecule type" value="Genomic_DNA"/>
</dbReference>
<evidence type="ECO:0000313" key="2">
    <source>
        <dbReference type="EMBL" id="KAJ1958606.1"/>
    </source>
</evidence>
<dbReference type="OrthoDB" id="5643423at2759"/>
<sequence length="388" mass="41909">MMSLLQPVYTVLAHTPSTAHSVHQLFHRRTCTDAKHTKSSALECLKSISALSGDTVTAPSTTGAPTAAGSQKTSYFSSASYASTGASTSVTQRVAYPTPALGASKPVLDLAGSISPSLLTQGRTVSSVEEGSTLSVIPLQRFPAVHDQDLQVVHGDHSSSPLSVGFQASEPEAVPASSSDHTVRRHSSPTDSSHCHTHPTVKPRLVRPRRTSRGAQRPCVKTYRRTSPSASPQSDDESYFRRLPILMSVANHTPRPFLTVDTTQLEFGSSFLAQNSDEPHTPEARFFGFSSPESWKGNNHCHSVPSGMGGLTTTSSGHSTRSWNCPASMPSSSSSDEEDTPLYLTIFDMRGRPSDEELAVRLLQDASVYHSNPKFSLYSAFDDQYKVW</sequence>
<keyword evidence="3" id="KW-1185">Reference proteome</keyword>